<evidence type="ECO:0000256" key="1">
    <source>
        <dbReference type="ARBA" id="ARBA00022741"/>
    </source>
</evidence>
<protein>
    <submittedName>
        <fullName evidence="5">ATP-dependent Clp protease ATP-binding subunit ClpA</fullName>
    </submittedName>
</protein>
<proteinExistence type="predicted"/>
<keyword evidence="5" id="KW-0645">Protease</keyword>
<keyword evidence="5" id="KW-0378">Hydrolase</keyword>
<dbReference type="Gene3D" id="1.10.8.60">
    <property type="match status" value="1"/>
</dbReference>
<dbReference type="InterPro" id="IPR027417">
    <property type="entry name" value="P-loop_NTPase"/>
</dbReference>
<dbReference type="PANTHER" id="PTHR11638:SF111">
    <property type="entry name" value="ATP-DEPENDENT CLP PROTEASE ATP-BINDING SUBUNIT CLPA"/>
    <property type="match status" value="1"/>
</dbReference>
<keyword evidence="2 5" id="KW-0067">ATP-binding</keyword>
<accession>A0A3B0TKG7</accession>
<dbReference type="SMART" id="SM01086">
    <property type="entry name" value="ClpB_D2-small"/>
    <property type="match status" value="1"/>
</dbReference>
<dbReference type="GO" id="GO:0005524">
    <property type="term" value="F:ATP binding"/>
    <property type="evidence" value="ECO:0007669"/>
    <property type="project" value="UniProtKB-KW"/>
</dbReference>
<dbReference type="GO" id="GO:0005737">
    <property type="term" value="C:cytoplasm"/>
    <property type="evidence" value="ECO:0007669"/>
    <property type="project" value="TreeGrafter"/>
</dbReference>
<feature type="region of interest" description="Disordered" evidence="3">
    <location>
        <begin position="171"/>
        <end position="230"/>
    </location>
</feature>
<organism evidence="5">
    <name type="scientific">hydrothermal vent metagenome</name>
    <dbReference type="NCBI Taxonomy" id="652676"/>
    <lineage>
        <taxon>unclassified sequences</taxon>
        <taxon>metagenomes</taxon>
        <taxon>ecological metagenomes</taxon>
    </lineage>
</organism>
<dbReference type="Gene3D" id="3.40.50.300">
    <property type="entry name" value="P-loop containing nucleotide triphosphate hydrolases"/>
    <property type="match status" value="1"/>
</dbReference>
<feature type="compositionally biased region" description="Basic residues" evidence="3">
    <location>
        <begin position="186"/>
        <end position="209"/>
    </location>
</feature>
<sequence>DLFNILLQVMDHGALTDHNGKKVDFRNVILIMTTNAGASEMAKEAIGFGSTKRQGDDEEAIKRLFTPEFRNRLDAVIPFAGLDLDIIRRVVEKFVIELEAQLDDRNVTISLTEAATDWLAREGYDEKFGARPLARVIQEHIKKPLADEVLFGRLRRGGSVKVLTEEKDGGKTGLGFEIEEPEARKPRPKKPARPKAAKAPRKAPKKRTPKKGDNGGKGGGSVPKVPLLVD</sequence>
<evidence type="ECO:0000256" key="2">
    <source>
        <dbReference type="ARBA" id="ARBA00022840"/>
    </source>
</evidence>
<dbReference type="Pfam" id="PF07724">
    <property type="entry name" value="AAA_2"/>
    <property type="match status" value="1"/>
</dbReference>
<reference evidence="5" key="1">
    <citation type="submission" date="2018-06" db="EMBL/GenBank/DDBJ databases">
        <authorList>
            <person name="Zhirakovskaya E."/>
        </authorList>
    </citation>
    <scope>NUCLEOTIDE SEQUENCE</scope>
</reference>
<dbReference type="PANTHER" id="PTHR11638">
    <property type="entry name" value="ATP-DEPENDENT CLP PROTEASE"/>
    <property type="match status" value="1"/>
</dbReference>
<name>A0A3B0TKG7_9ZZZZ</name>
<evidence type="ECO:0000259" key="4">
    <source>
        <dbReference type="SMART" id="SM01086"/>
    </source>
</evidence>
<dbReference type="InterPro" id="IPR050130">
    <property type="entry name" value="ClpA_ClpB"/>
</dbReference>
<dbReference type="GO" id="GO:0016887">
    <property type="term" value="F:ATP hydrolysis activity"/>
    <property type="evidence" value="ECO:0007669"/>
    <property type="project" value="InterPro"/>
</dbReference>
<evidence type="ECO:0000256" key="3">
    <source>
        <dbReference type="SAM" id="MobiDB-lite"/>
    </source>
</evidence>
<dbReference type="GO" id="GO:0006508">
    <property type="term" value="P:proteolysis"/>
    <property type="evidence" value="ECO:0007669"/>
    <property type="project" value="UniProtKB-KW"/>
</dbReference>
<dbReference type="InterPro" id="IPR003959">
    <property type="entry name" value="ATPase_AAA_core"/>
</dbReference>
<dbReference type="EMBL" id="UOEM01000098">
    <property type="protein sequence ID" value="VAW16653.1"/>
    <property type="molecule type" value="Genomic_DNA"/>
</dbReference>
<dbReference type="Pfam" id="PF10431">
    <property type="entry name" value="ClpB_D2-small"/>
    <property type="match status" value="1"/>
</dbReference>
<feature type="non-terminal residue" evidence="5">
    <location>
        <position position="1"/>
    </location>
</feature>
<dbReference type="AlphaFoldDB" id="A0A3B0TKG7"/>
<gene>
    <name evidence="5" type="ORF">MNBD_ALPHA09-1145</name>
</gene>
<keyword evidence="1" id="KW-0547">Nucleotide-binding</keyword>
<dbReference type="InterPro" id="IPR019489">
    <property type="entry name" value="Clp_ATPase_C"/>
</dbReference>
<evidence type="ECO:0000313" key="5">
    <source>
        <dbReference type="EMBL" id="VAW16653.1"/>
    </source>
</evidence>
<dbReference type="GO" id="GO:0034605">
    <property type="term" value="P:cellular response to heat"/>
    <property type="evidence" value="ECO:0007669"/>
    <property type="project" value="TreeGrafter"/>
</dbReference>
<feature type="domain" description="Clp ATPase C-terminal" evidence="4">
    <location>
        <begin position="82"/>
        <end position="176"/>
    </location>
</feature>
<dbReference type="SUPFAM" id="SSF52540">
    <property type="entry name" value="P-loop containing nucleoside triphosphate hydrolases"/>
    <property type="match status" value="1"/>
</dbReference>
<dbReference type="GO" id="GO:0008233">
    <property type="term" value="F:peptidase activity"/>
    <property type="evidence" value="ECO:0007669"/>
    <property type="project" value="UniProtKB-KW"/>
</dbReference>